<gene>
    <name evidence="3" type="ORF">PXEA_LOCUS36357</name>
</gene>
<evidence type="ECO:0000313" key="3">
    <source>
        <dbReference type="EMBL" id="VEL42917.1"/>
    </source>
</evidence>
<comment type="caution">
    <text evidence="3">The sequence shown here is derived from an EMBL/GenBank/DDBJ whole genome shotgun (WGS) entry which is preliminary data.</text>
</comment>
<dbReference type="Proteomes" id="UP000784294">
    <property type="component" value="Unassembled WGS sequence"/>
</dbReference>
<name>A0A3S5BW71_9PLAT</name>
<feature type="coiled-coil region" evidence="1">
    <location>
        <begin position="41"/>
        <end position="96"/>
    </location>
</feature>
<reference evidence="3" key="1">
    <citation type="submission" date="2018-11" db="EMBL/GenBank/DDBJ databases">
        <authorList>
            <consortium name="Pathogen Informatics"/>
        </authorList>
    </citation>
    <scope>NUCLEOTIDE SEQUENCE</scope>
</reference>
<feature type="region of interest" description="Disordered" evidence="2">
    <location>
        <begin position="10"/>
        <end position="35"/>
    </location>
</feature>
<dbReference type="EMBL" id="CAAALY010277546">
    <property type="protein sequence ID" value="VEL42917.1"/>
    <property type="molecule type" value="Genomic_DNA"/>
</dbReference>
<keyword evidence="4" id="KW-1185">Reference proteome</keyword>
<keyword evidence="1" id="KW-0175">Coiled coil</keyword>
<dbReference type="AlphaFoldDB" id="A0A3S5BW71"/>
<accession>A0A3S5BW71</accession>
<protein>
    <submittedName>
        <fullName evidence="3">Uncharacterized protein</fullName>
    </submittedName>
</protein>
<sequence length="125" mass="14502">MAEADEYKQLVDSLRNHAADPNSTGPLEPMDSGPNLSDEALIVMREECDHLRLKVTEIEAEMNAARVSHQRLIEENRRINADSETYKLERDELRDKARAFLIFSNSFEIYVQFYDIPHPWSSCVF</sequence>
<organism evidence="3 4">
    <name type="scientific">Protopolystoma xenopodis</name>
    <dbReference type="NCBI Taxonomy" id="117903"/>
    <lineage>
        <taxon>Eukaryota</taxon>
        <taxon>Metazoa</taxon>
        <taxon>Spiralia</taxon>
        <taxon>Lophotrochozoa</taxon>
        <taxon>Platyhelminthes</taxon>
        <taxon>Monogenea</taxon>
        <taxon>Polyopisthocotylea</taxon>
        <taxon>Polystomatidea</taxon>
        <taxon>Polystomatidae</taxon>
        <taxon>Protopolystoma</taxon>
    </lineage>
</organism>
<evidence type="ECO:0000256" key="1">
    <source>
        <dbReference type="SAM" id="Coils"/>
    </source>
</evidence>
<evidence type="ECO:0000313" key="4">
    <source>
        <dbReference type="Proteomes" id="UP000784294"/>
    </source>
</evidence>
<evidence type="ECO:0000256" key="2">
    <source>
        <dbReference type="SAM" id="MobiDB-lite"/>
    </source>
</evidence>
<proteinExistence type="predicted"/>